<dbReference type="EMBL" id="MRTF01000005">
    <property type="protein sequence ID" value="OME92018.1"/>
    <property type="molecule type" value="Genomic_DNA"/>
</dbReference>
<dbReference type="STRING" id="1401.BK123_15390"/>
<evidence type="ECO:0000313" key="2">
    <source>
        <dbReference type="EMBL" id="OME92018.1"/>
    </source>
</evidence>
<organism evidence="2 3">
    <name type="scientific">Paenibacillus lautus</name>
    <name type="common">Bacillus lautus</name>
    <dbReference type="NCBI Taxonomy" id="1401"/>
    <lineage>
        <taxon>Bacteria</taxon>
        <taxon>Bacillati</taxon>
        <taxon>Bacillota</taxon>
        <taxon>Bacilli</taxon>
        <taxon>Bacillales</taxon>
        <taxon>Paenibacillaceae</taxon>
        <taxon>Paenibacillus</taxon>
    </lineage>
</organism>
<feature type="transmembrane region" description="Helical" evidence="1">
    <location>
        <begin position="45"/>
        <end position="65"/>
    </location>
</feature>
<keyword evidence="1" id="KW-1133">Transmembrane helix</keyword>
<reference evidence="2 3" key="1">
    <citation type="submission" date="2016-11" db="EMBL/GenBank/DDBJ databases">
        <title>Paenibacillus species isolates.</title>
        <authorList>
            <person name="Beno S.M."/>
        </authorList>
    </citation>
    <scope>NUCLEOTIDE SEQUENCE [LARGE SCALE GENOMIC DNA]</scope>
    <source>
        <strain evidence="2 3">FSL F4-0100</strain>
    </source>
</reference>
<dbReference type="Proteomes" id="UP000187074">
    <property type="component" value="Unassembled WGS sequence"/>
</dbReference>
<name>A0A1R1B0F2_PAELA</name>
<protein>
    <submittedName>
        <fullName evidence="2">Uncharacterized protein</fullName>
    </submittedName>
</protein>
<evidence type="ECO:0000313" key="3">
    <source>
        <dbReference type="Proteomes" id="UP000187074"/>
    </source>
</evidence>
<sequence>MNKKRMFRVSAPSGGRLMISMLILIAILLGNIIRGHEEKDIFYYVWIVWLVLCSAVFVITVYRTYVKKPSVMEMHQDGIVINGTEINAEAVACLLINDNKKRVIGIKPKGRKLVPLKLCFTFAEEQAEGIRQLETWAQERHVKISKGFFMRWL</sequence>
<evidence type="ECO:0000256" key="1">
    <source>
        <dbReference type="SAM" id="Phobius"/>
    </source>
</evidence>
<keyword evidence="1" id="KW-0812">Transmembrane</keyword>
<dbReference type="OrthoDB" id="2666190at2"/>
<proteinExistence type="predicted"/>
<dbReference type="AlphaFoldDB" id="A0A1R1B0F2"/>
<comment type="caution">
    <text evidence="2">The sequence shown here is derived from an EMBL/GenBank/DDBJ whole genome shotgun (WGS) entry which is preliminary data.</text>
</comment>
<keyword evidence="1" id="KW-0472">Membrane</keyword>
<gene>
    <name evidence="2" type="ORF">BK123_15390</name>
</gene>
<accession>A0A1R1B0F2</accession>